<evidence type="ECO:0000313" key="2">
    <source>
        <dbReference type="EMBL" id="QDU94393.1"/>
    </source>
</evidence>
<keyword evidence="3" id="KW-1185">Reference proteome</keyword>
<protein>
    <submittedName>
        <fullName evidence="2">Uncharacterized protein</fullName>
    </submittedName>
</protein>
<evidence type="ECO:0000256" key="1">
    <source>
        <dbReference type="SAM" id="Phobius"/>
    </source>
</evidence>
<dbReference type="EMBL" id="CP036433">
    <property type="protein sequence ID" value="QDU94393.1"/>
    <property type="molecule type" value="Genomic_DNA"/>
</dbReference>
<feature type="transmembrane region" description="Helical" evidence="1">
    <location>
        <begin position="51"/>
        <end position="70"/>
    </location>
</feature>
<keyword evidence="1" id="KW-0472">Membrane</keyword>
<feature type="transmembrane region" description="Helical" evidence="1">
    <location>
        <begin position="245"/>
        <end position="268"/>
    </location>
</feature>
<keyword evidence="1" id="KW-1133">Transmembrane helix</keyword>
<organism evidence="2 3">
    <name type="scientific">Lignipirellula cremea</name>
    <dbReference type="NCBI Taxonomy" id="2528010"/>
    <lineage>
        <taxon>Bacteria</taxon>
        <taxon>Pseudomonadati</taxon>
        <taxon>Planctomycetota</taxon>
        <taxon>Planctomycetia</taxon>
        <taxon>Pirellulales</taxon>
        <taxon>Pirellulaceae</taxon>
        <taxon>Lignipirellula</taxon>
    </lineage>
</organism>
<accession>A0A518DRE2</accession>
<proteinExistence type="predicted"/>
<sequence>MIEFQLEPAWSNAVLRSACSLLAALPLLAMQAVYLGDLDSWLTALFGYDAIYLVVGCVAVGWAVFAALEWSFRRTVCETKGVWFALAGIPCLLGFFLPASLCMPVLERMPAYCLISQDVVWEAGPLQDSSQDRQLFTLRLESGDKPYPQFARGNLTWLDGYQARILQLEFQPLVDPDAYPGSSKALTIDLLRQHLAGDILAEREQDAIASDIWLLLQRVEAGQPVACQLGEVGPVISQIDNHWNYYLGGLVWMVGVLVLFLVVGYYTVKRTTQMDARFDHE</sequence>
<name>A0A518DRE2_9BACT</name>
<gene>
    <name evidence="2" type="ORF">Pla8534_21830</name>
</gene>
<dbReference type="Proteomes" id="UP000317648">
    <property type="component" value="Chromosome"/>
</dbReference>
<dbReference type="RefSeq" id="WP_145052745.1">
    <property type="nucleotide sequence ID" value="NZ_CP036433.1"/>
</dbReference>
<feature type="transmembrane region" description="Helical" evidence="1">
    <location>
        <begin position="82"/>
        <end position="106"/>
    </location>
</feature>
<keyword evidence="1" id="KW-0812">Transmembrane</keyword>
<evidence type="ECO:0000313" key="3">
    <source>
        <dbReference type="Proteomes" id="UP000317648"/>
    </source>
</evidence>
<reference evidence="2 3" key="1">
    <citation type="submission" date="2019-02" db="EMBL/GenBank/DDBJ databases">
        <title>Deep-cultivation of Planctomycetes and their phenomic and genomic characterization uncovers novel biology.</title>
        <authorList>
            <person name="Wiegand S."/>
            <person name="Jogler M."/>
            <person name="Boedeker C."/>
            <person name="Pinto D."/>
            <person name="Vollmers J."/>
            <person name="Rivas-Marin E."/>
            <person name="Kohn T."/>
            <person name="Peeters S.H."/>
            <person name="Heuer A."/>
            <person name="Rast P."/>
            <person name="Oberbeckmann S."/>
            <person name="Bunk B."/>
            <person name="Jeske O."/>
            <person name="Meyerdierks A."/>
            <person name="Storesund J.E."/>
            <person name="Kallscheuer N."/>
            <person name="Luecker S."/>
            <person name="Lage O.M."/>
            <person name="Pohl T."/>
            <person name="Merkel B.J."/>
            <person name="Hornburger P."/>
            <person name="Mueller R.-W."/>
            <person name="Bruemmer F."/>
            <person name="Labrenz M."/>
            <person name="Spormann A.M."/>
            <person name="Op den Camp H."/>
            <person name="Overmann J."/>
            <person name="Amann R."/>
            <person name="Jetten M.S.M."/>
            <person name="Mascher T."/>
            <person name="Medema M.H."/>
            <person name="Devos D.P."/>
            <person name="Kaster A.-K."/>
            <person name="Ovreas L."/>
            <person name="Rohde M."/>
            <person name="Galperin M.Y."/>
            <person name="Jogler C."/>
        </authorList>
    </citation>
    <scope>NUCLEOTIDE SEQUENCE [LARGE SCALE GENOMIC DNA]</scope>
    <source>
        <strain evidence="2 3">Pla85_3_4</strain>
    </source>
</reference>
<dbReference type="AlphaFoldDB" id="A0A518DRE2"/>
<dbReference type="KEGG" id="lcre:Pla8534_21830"/>